<dbReference type="InterPro" id="IPR010060">
    <property type="entry name" value="NRPS_synth"/>
</dbReference>
<dbReference type="NCBIfam" id="NF003417">
    <property type="entry name" value="PRK04813.1"/>
    <property type="match status" value="5"/>
</dbReference>
<dbReference type="InterPro" id="IPR025110">
    <property type="entry name" value="AMP-bd_C"/>
</dbReference>
<dbReference type="EMBL" id="FPBJ01000013">
    <property type="protein sequence ID" value="SFU58501.1"/>
    <property type="molecule type" value="Genomic_DNA"/>
</dbReference>
<comment type="similarity">
    <text evidence="2">Belongs to the ATP-dependent AMP-binding enzyme family.</text>
</comment>
<dbReference type="Gene3D" id="2.30.38.10">
    <property type="entry name" value="Luciferase, Domain 3"/>
    <property type="match status" value="2"/>
</dbReference>
<dbReference type="CDD" id="cd05930">
    <property type="entry name" value="A_NRPS"/>
    <property type="match status" value="1"/>
</dbReference>
<keyword evidence="8" id="KW-1185">Reference proteome</keyword>
<dbReference type="FunFam" id="1.10.1200.10:FF:000005">
    <property type="entry name" value="Nonribosomal peptide synthetase 1"/>
    <property type="match status" value="5"/>
</dbReference>
<dbReference type="CDD" id="cd12117">
    <property type="entry name" value="A_NRPS_Srf_like"/>
    <property type="match status" value="1"/>
</dbReference>
<dbReference type="Pfam" id="PF00550">
    <property type="entry name" value="PP-binding"/>
    <property type="match status" value="5"/>
</dbReference>
<feature type="domain" description="Carrier" evidence="6">
    <location>
        <begin position="5719"/>
        <end position="5794"/>
    </location>
</feature>
<protein>
    <submittedName>
        <fullName evidence="7">Non-ribosomal peptide synthase domain TIGR01720/amino acid adenylation domain-containing protein</fullName>
    </submittedName>
</protein>
<dbReference type="NCBIfam" id="TIGR01720">
    <property type="entry name" value="NRPS-para261"/>
    <property type="match status" value="1"/>
</dbReference>
<evidence type="ECO:0000256" key="1">
    <source>
        <dbReference type="ARBA" id="ARBA00001957"/>
    </source>
</evidence>
<dbReference type="FunFam" id="3.30.300.30:FF:000010">
    <property type="entry name" value="Enterobactin synthetase component F"/>
    <property type="match status" value="3"/>
</dbReference>
<dbReference type="Pfam" id="PF13193">
    <property type="entry name" value="AMP-binding_C"/>
    <property type="match status" value="5"/>
</dbReference>
<dbReference type="PANTHER" id="PTHR45527:SF14">
    <property type="entry name" value="PLIPASTATIN SYNTHASE SUBUNIT B"/>
    <property type="match status" value="1"/>
</dbReference>
<dbReference type="PROSITE" id="PS50075">
    <property type="entry name" value="CARRIER"/>
    <property type="match status" value="5"/>
</dbReference>
<dbReference type="FunFam" id="3.40.50.980:FF:000001">
    <property type="entry name" value="Non-ribosomal peptide synthetase"/>
    <property type="match status" value="5"/>
</dbReference>
<dbReference type="PROSITE" id="PS00012">
    <property type="entry name" value="PHOSPHOPANTETHEINE"/>
    <property type="match status" value="5"/>
</dbReference>
<name>A0A1I7HCV0_9GAMM</name>
<dbReference type="Pfam" id="PF00501">
    <property type="entry name" value="AMP-binding"/>
    <property type="match status" value="5"/>
</dbReference>
<dbReference type="Gene3D" id="3.30.559.30">
    <property type="entry name" value="Nonribosomal peptide synthetase, condensation domain"/>
    <property type="match status" value="6"/>
</dbReference>
<dbReference type="Gene3D" id="3.40.50.12780">
    <property type="entry name" value="N-terminal domain of ligase-like"/>
    <property type="match status" value="3"/>
</dbReference>
<dbReference type="InterPro" id="IPR020845">
    <property type="entry name" value="AMP-binding_CS"/>
</dbReference>
<dbReference type="InterPro" id="IPR045851">
    <property type="entry name" value="AMP-bd_C_sf"/>
</dbReference>
<evidence type="ECO:0000256" key="4">
    <source>
        <dbReference type="ARBA" id="ARBA00022553"/>
    </source>
</evidence>
<organism evidence="7 8">
    <name type="scientific">Xenorhabdus koppenhoeferi</name>
    <dbReference type="NCBI Taxonomy" id="351659"/>
    <lineage>
        <taxon>Bacteria</taxon>
        <taxon>Pseudomonadati</taxon>
        <taxon>Pseudomonadota</taxon>
        <taxon>Gammaproteobacteria</taxon>
        <taxon>Enterobacterales</taxon>
        <taxon>Morganellaceae</taxon>
        <taxon>Xenorhabdus</taxon>
    </lineage>
</organism>
<dbReference type="SUPFAM" id="SSF53474">
    <property type="entry name" value="alpha/beta-Hydrolases"/>
    <property type="match status" value="1"/>
</dbReference>
<dbReference type="InterPro" id="IPR036736">
    <property type="entry name" value="ACP-like_sf"/>
</dbReference>
<dbReference type="Proteomes" id="UP000242496">
    <property type="component" value="Unassembled WGS sequence"/>
</dbReference>
<evidence type="ECO:0000256" key="3">
    <source>
        <dbReference type="ARBA" id="ARBA00022450"/>
    </source>
</evidence>
<proteinExistence type="inferred from homology"/>
<dbReference type="SUPFAM" id="SSF52777">
    <property type="entry name" value="CoA-dependent acyltransferases"/>
    <property type="match status" value="12"/>
</dbReference>
<comment type="cofactor">
    <cofactor evidence="1">
        <name>pantetheine 4'-phosphate</name>
        <dbReference type="ChEBI" id="CHEBI:47942"/>
    </cofactor>
</comment>
<evidence type="ECO:0000313" key="7">
    <source>
        <dbReference type="EMBL" id="SFU58501.1"/>
    </source>
</evidence>
<dbReference type="FunFam" id="3.40.50.12780:FF:000012">
    <property type="entry name" value="Non-ribosomal peptide synthetase"/>
    <property type="match status" value="4"/>
</dbReference>
<dbReference type="FunFam" id="2.30.38.10:FF:000001">
    <property type="entry name" value="Non-ribosomal peptide synthetase PvdI"/>
    <property type="match status" value="4"/>
</dbReference>
<evidence type="ECO:0000256" key="2">
    <source>
        <dbReference type="ARBA" id="ARBA00006432"/>
    </source>
</evidence>
<gene>
    <name evidence="7" type="ORF">SAMN05421784_11316</name>
</gene>
<dbReference type="SUPFAM" id="SSF47336">
    <property type="entry name" value="ACP-like"/>
    <property type="match status" value="5"/>
</dbReference>
<keyword evidence="4" id="KW-0597">Phosphoprotein</keyword>
<dbReference type="GO" id="GO:0005829">
    <property type="term" value="C:cytosol"/>
    <property type="evidence" value="ECO:0007669"/>
    <property type="project" value="TreeGrafter"/>
</dbReference>
<dbReference type="FunFam" id="3.30.300.30:FF:000015">
    <property type="entry name" value="Nonribosomal peptide synthase SidD"/>
    <property type="match status" value="1"/>
</dbReference>
<keyword evidence="5" id="KW-0677">Repeat</keyword>
<sequence length="6044" mass="681780">MIKSEYLLNSNLYNLHPTQEDVFYEQTLYKGSALHNIGWCTLMEGEVDIAILQQAWDLLYQHIDVLRLHMSINSDHEALQCIENKAEAGIITIQDFSMQSATEEKVKLWLQQQVDIPINFPNETLYHASLITINDEKYYFFTKFHHIIIDALGLFRLHQYVHQLYSCLKNGTSTAWLSEIPQYLDSVTKAREYLNSPNYKKDNNYWYNFLKENESHQLTPYYQSTGFSNKTITLPLSVKKSLYAFCEKNKSNLSSVFSCLVSIMMSALTGQQELTFNTVTHGRKTKSEKSTIGMQANVYPVHCPISDTASVAEQIKHIESSIKSSYQHCSFPQSHLARIANNQGFFLPNILIAYEKFSEPDTEFAGIHHYHIHPTISNHPVIFRLKDYGNDQELKITINYSQQYFSDSDVNNMLERLERLFIALIDKPFSLVNELPILLEQERQTLLHTWNQTDPLYSQNETLQLDTLQQQFEVQAVSTPDNVALIFEGETLTYRQLNERANQLACVIREQCQQQNGAPMQAGTLIALYLDRSLEMVISILAVLKAGGAYVPISPEYPTERVQFILEDTQSPCVITQQQYLMALKRYTQSLVTQPKSLAVDNGLLTESQPVENLAQINTSADLAYVIYTSGTTGQPKGVLQTHHNVSRLFTATQKHYQFDQKDTWVLYHTYTFDFSVWELWGALLYGGRLIIPTAECTKDFARFSQLCSHQKVTVLNQTPGAFYAFINASLNISAEFPDLRYVIFGGDKLNPVQLKPWWDNYGDQSPGLINMYGITETTVHVTCKKLTKDDTVTASNIGLPLNDLHAYVLNRSGHLVPIGAPGELYIGGAGLAAGYLNRPELTAERFVENPFATAEDRAKGHARLYKTGDLVRWLPNGELEYLGRNDFQVKIRGYRIELGEIESVLASHPQVKQAVVIDHEHKGNKVLAAYLITEGTENELSDEILIGYLSACLPEYMIPTSFTYIETIPLTLNGKVDHRALPAPMWGNQDNYIAPRNVLETQLCVIWQDVLGLERIGIDDNFFRVGGNSLMAIQLIAAIRRVLEREVSLAQVFELKTIARLAVHMGQQIDTVIPHIELEHYPLSFAQERMLFIERFEQGANMYHIPYLVQLNSSAKLPLLEDAINRVIDRHPVMKTVYRTHDDGHDYQHVLTGRITFRIQSCNDIDELMETVHTDLFTPFDLSTESGLRLYHYQITDQQIADQQVATQHYVLFLWHHIAFDGWSVDIFMDELSETYQALQAGRDSQLPPLDITYGDYSAWQRDYLQGEIRERQLTYWQQTLTGYEPLGLPTDRPRPTHVDYQGRDFNFTLESTLSNQLRDLAKAQETTLYTVLLSGFYVTLAKLSGQEDIVLGTPADNRHHAQTQPLIGMFVNSLVLRTQLQQTTSVEALIRQIHSAIIEAKRHQDIPFEQLVDTLQVERDTSRHPIFQVMFGLQSFGEYPSDNRLPFSPVQADTPLYSPAKFDLSLFISDKQDSLTGSLNYAVTLFDETTIIRLTDIYQQVLIAFVANQKQTLSELELLSVQERHTLLHTWNQTNTPYPQDKTLQQLFEAQVEQTPNNVALVFEGETLTYHQLNERANQLAGVIREHYQQRLDAPLQADTPIALYLDRSLEMVVSILAVLKAGGAYVPILPAYPAERVNFILQDVQTLCIISRKRYLATLAEYTQAFAEQPTLIAADDQTIIASQPVENPVQINQPTDLAYIIYTSGTTGQPKGVMTEHRNVIHMAAAQAKFFNAPNRNKALMFANYIFDGSVFELFPSLFNGLTIYICSEKERHLPAIAELIQQEGIQIAALPPAILKLLTETEFPSLQVLVTAGEAPSVDFLDHFSRHSQILNSYGPTEVTVCATEKLYQHGDIATNIGKAINNARLYVLDSYGNLSPIGTPGELYVGGAGLARGYLNRPELTAERFIENPFASAEDKTHGYTRLYKTGDLVRWLPNGELEYLGRNDFQVKIRGYRIELGEIEKVLASHPQIKQAVVITREHKGHDVLAAYLVTDGELPDENLIKQLSACLPEYMIPASFTRIASIPLTLNGKLDRRALPEPMWKNQNSYSALRNALETQLCAIWQDVLGLESVGIDDNFFRIGGNSLMAIKLTTAIRQNLATDVTLAQLFELKTIAGLADAINREQPRQQTCTVIPHLNAEHYPLSFAQERMLFIEQFEQGSSTYHIPYLVQLDNDACLPLLETAINQLAERHTVIKMVYLNHDDGHLHQQRLNSRLVIRQTPPCDDIDRLMDTVRAEIAIPFDLTTEPSLRLRHYQINNKQQTRDKHYLLMMWHHIAFDGWSANIFMDELAELYHALSEDRDSQLPPLDISYGDYAVWQRDYLQGDTGECQLAYWQQILAGYEPLALPTDRLRPAHVDYQGRDFNFTLESRLSNQLRDLAKAQETTLYTVLLSGFYVTLAKLSGQDDIVLGTPADNRHHTQTQPLIGMFVNSLVLRAQLQQTNSVETLIGQIHQLVTESKAHQDMPFEQLVEALGTERDTSRHPIFQVMFTLQNFDESQPNRLRLPFSPVAMDETLYSAAKFDLNLILSDGQANISGYLNYAISLFDEASIIRLADIYQRVLTAFVTDQKQALSELDILSAQEHHTLLHTWNPADFAPYSQDQTLQQRFEAQVTATPDNVALVFEGEALTYRELNERANKLASVLRENYQQQHHKPMPVNTLIALYLDRSLEMVISILAVLKAGGAYVPISPEYPPERVDFILQDSQTPCILTQQRYLAALAEYTRPLSDRPILIAADDQSVTTRYSGENPVPMSRADDLVYVIYTSGTTGKPKGVLQTHHNVVRLFTATQEQYQFNHHDTWVLYHAYTFDFSVWELWGALLYGGCLVIPTIECTKDFVQFSRLCSDQKVTVLNQTPGAFYAFVDTSLNTNAAYPYLRLVIFGGDKLNQVQLHPWWAKYGDHTPVLVNMYGITETTVHVTYKKLTKDDTSTASNIGRSLSDISAYVLDSFGHLAPIGAPGELYVGGAGLARGYLNRPELTAERFIENPFASTEDKTHGYTRLYKTGDLVRWLPNGELEYLGRNDFQVKIRGYRIELGEIESILASHPQVKQTVVIARQHKDHDVLAAYLVTDSELSDETLINYLSARLPEYMIPVSFTRITSIPLTLNGKLDRSALPEPVWENQNHYVAPRNALETQLCAIWQHILGLEQIGIDDNFFRIGGNSLMAIKLTAAIRQRLATDITLAQLFELKTIAGLADAINREQPGQQTCTVIPHLNAEHYPLSFAQERMLFIEQFEQGSSTYHIPYLVQLDNDACLPLLETAINQLAERHTVIKMVYLNRDNGQIHQHKLDKRLVIQPILSCDDIDRLMDTVRDEIAIPFDLTTEPSLRLCHYQTCDKHYLLMLWHHIAFDGWSADIFMDELAALYHALSEGRDSQLPPLDISYGDYAAWQRDYLQGDTGEHQLAYWRQILADYDPLDLPADHPRPAQVNYQGRDFGFTLESRLSNQLRDLAKTQETTLYTVLLSGFYVTLATLSGQDDIVLGTPTDNRHHAQTQPLIGMFVNSMALRTQLQQSASVETLIEQIHQLIIESKAHQDMPFEQLVEALDIERDTSRHPIFQVMFSLQNFGDSQPKGANLPFRPVTMGENLYSPAKFDLSLSLSDGQANISGCLNYAVSLFNEASIVRLAGIYQQVLAAFVANQKQPLSGLDILSAQERCLLESWNQTDAPYPQDKTLQQLFEAQAAQRPEAIAVIFEEQRISYGELNRRANRLAHHLMALGVRPDDRVALCLERSPDMVAGILAILKAGGAYVPLDPTYPAERLAYMLEDAAPVALLTQTAQAGKLTRTMPRTIPTILLDNQALFLETLPDNNPDTPALGLTSRHLAYVIYTSGSTGQPKGVMVEHRSVLRLIINNGFADIGPDDCIAHCANISFDAATWEVWSGLVHGARLLLIPEKTLLQPAHFGQCLSAEKVSALFLTTALFNQYASLIAPSLSGLRYVLFGGEKSDHRAAIRLKAEQAPAHLLHVYGPTETTTFATAYDIPVIEDENGTLPIGQPISNTRIYILDKLGRPVPIGAAGEIYIGGDGVARGYLNRPELTAERFLTDPFSPEPDARMYKTGDLARWLPDGNIEYLGRNDSQVKLRGFRIEPGEIESALTSHPQIKQAVVTAYENNGHKVLAAYLVTEGTLSDEMLTVHLSERLPEYMLPASFTRIGSIPLTQNGKVDHRALPEPILADRDNYVAPRNALETQLCTIWKETLGLQHIGIEDNFFRIGGDSIVSIQLVSKLRQAGFSLQVKSIFAAPTVAQLAQLLIQTSATEKVVAEQGLLNGEFGLLPVQQDFFDWNLSSPHHWNQAFMIRLPGDINHATIEQALTILTERHDMLRACFIGTKHTDIKSIRRQCYFAEMPSWLPALLHCDISKLNKAELHQQLTRWQSGFDYNNGPLWQAGHLTGYADGSARLFFAFHHLIIDVVSWRIIAEDIRRFLQHETLLQGETLPAKTSSYRQWVNAVHHYAECHQQETSYWQQVTAGNNTHSASGEASHHTLSISTELTDVLLREANAGYQTEINDLLLSALTLALHAVFSKSVNHITLEGHGRETIDSTLDVSETVGWFTTVYPVRLVMQADIAETIIHTKEMLRAVPNKGIGYGTLRQAGYLTGDLPAISFNYLGQLGGETGQNWSLTSDDCGTVVADDNHSHLLLNINGLIQAGKLQFSVSCRLSEVQTNMFITAFEQALHSVITTGQKQAQSGGVKTPSDYGIEGISIKLLRHLQQRYQIEALYPATSLQQGFIYHHLTQPQDDAYRVQLLLDYHTQLDISVYQRAWVLASLRFPILRTAFNWEEEVLQIATKGASISAGNFEIKDISQLSEEERNKAIEEIQQHDRTLPFDFSQPGLIRFTVIKQHEHLVTVLITKHHAIIDGWSHPILLQTVHEYYNELTQRRVPQIVADNAYLATQQYYLDHKAESEAYWAERKAQFHVINDLSALLSHDVDLAQIKSIENPMEQTITLQGDVYQQLKKMCREQGITLNAMLQFAWHKLLHSYTGDEQTIVGTTVSGRDVPVEGIESSVGLYINTLPLIVQWREKNSIIDVLQEIQKDIAALNSYSAVSLTNLQSDGERLFHSLLVFENYPAPVIGENSDSGSRDRIENRLTFRNAIEKTDYPLSLTAYEPDNRLIVTLSYGEAWVTGKQAQRLLDQIKRILHVVACDPYQLHTSVTFLSEEERHTLLHTWNQTDVAYPQDKMLQQQFEIQAAAAADNVALIFEEEILTYRQLNEQANQLAAVIRENYLQQCHTPMQADTPIALYLDRSPEMVISILAVLKAGGAYVPVSPEYPPERVQYILQDTGSPCILTQHQHLTTLEKCISTLSRQPTLIAADDPIVTQGRSVENLIPVNKSTDLAYIIYTSGTTGQPKGVELTHRNVINHLCWMQSEYPLSTSDKVLQQTPYTFDASVWELIATYWFGASIVMPLPNVHKQPEVLYELIQKTGVTVVQFVPSMLGAFCQAVRDSGQHLPRSIRYVPCGGETLTMSHVNAFRAINSHSSTLINLYGPTETTIDITHFDVTDEVSANIPIGKAHHNTRLYVLTHHGELSPIGAPGELYIGGAGLARGYRNRPDLTEKHFVNNPFASDEDKAFGYTRLYRTGDRVRWLADGNLEYLGRNDLQVKIRGYRIELGEIETALSSHPQVKQAVVIDREHKENSILAAYLVTESTDGGLSDESLIKHLSARLPEYMIPASFTLIASVPLTLNGKLDRRALPEPTWGNRDSYVAPRNQLEIQLCAIWQEILGMERIGIADNFFRMGGNSLMAIKLTGAMRSKVGIDIPLNILFSHKCISLLSQWLESGRSQANLLNFLTPTSTARNKLFMIHAANCGSEVYEPLANALSDIYNCIGIDNYNLCTDNQIDSLQQIAQIYMKLILSETSIDEPIRILGWSLGGQLAMEIAFQFEQLGAKDIQLFILDTIMNNDEIKDLRNNLDMSYAYNEITRILHEKGASDTYINKVLEIVPIEGKMVNCDLSGKLTHSKMTLFKAGKINPCHKEGVGLLMNQLVAKIPDNNLSQWLHTPLTISVIDDCYHENIVSAVAIIRREIIKHIT</sequence>
<dbReference type="GO" id="GO:0031177">
    <property type="term" value="F:phosphopantetheine binding"/>
    <property type="evidence" value="ECO:0007669"/>
    <property type="project" value="InterPro"/>
</dbReference>
<dbReference type="CDD" id="cd17643">
    <property type="entry name" value="A_NRPS_Cytc1-like"/>
    <property type="match status" value="2"/>
</dbReference>
<dbReference type="InterPro" id="IPR009081">
    <property type="entry name" value="PP-bd_ACP"/>
</dbReference>
<dbReference type="InterPro" id="IPR042099">
    <property type="entry name" value="ANL_N_sf"/>
</dbReference>
<dbReference type="Pfam" id="PF00975">
    <property type="entry name" value="Thioesterase"/>
    <property type="match status" value="1"/>
</dbReference>
<dbReference type="InterPro" id="IPR029058">
    <property type="entry name" value="AB_hydrolase_fold"/>
</dbReference>
<dbReference type="Gene3D" id="3.40.50.980">
    <property type="match status" value="4"/>
</dbReference>
<dbReference type="InterPro" id="IPR001242">
    <property type="entry name" value="Condensation_dom"/>
</dbReference>
<dbReference type="InterPro" id="IPR000873">
    <property type="entry name" value="AMP-dep_synth/lig_dom"/>
</dbReference>
<dbReference type="InterPro" id="IPR010071">
    <property type="entry name" value="AA_adenyl_dom"/>
</dbReference>
<dbReference type="InterPro" id="IPR006162">
    <property type="entry name" value="Ppantetheine_attach_site"/>
</dbReference>
<accession>A0A1I7HCV0</accession>
<dbReference type="Gene3D" id="3.30.300.30">
    <property type="match status" value="5"/>
</dbReference>
<evidence type="ECO:0000259" key="6">
    <source>
        <dbReference type="PROSITE" id="PS50075"/>
    </source>
</evidence>
<dbReference type="PANTHER" id="PTHR45527">
    <property type="entry name" value="NONRIBOSOMAL PEPTIDE SYNTHETASE"/>
    <property type="match status" value="1"/>
</dbReference>
<dbReference type="GO" id="GO:0044550">
    <property type="term" value="P:secondary metabolite biosynthetic process"/>
    <property type="evidence" value="ECO:0007669"/>
    <property type="project" value="UniProtKB-ARBA"/>
</dbReference>
<dbReference type="Gene3D" id="1.10.1200.10">
    <property type="entry name" value="ACP-like"/>
    <property type="match status" value="4"/>
</dbReference>
<dbReference type="Gene3D" id="3.30.559.10">
    <property type="entry name" value="Chloramphenicol acetyltransferase-like domain"/>
    <property type="match status" value="6"/>
</dbReference>
<dbReference type="InterPro" id="IPR020806">
    <property type="entry name" value="PKS_PP-bd"/>
</dbReference>
<evidence type="ECO:0000313" key="8">
    <source>
        <dbReference type="Proteomes" id="UP000242496"/>
    </source>
</evidence>
<feature type="domain" description="Carrier" evidence="6">
    <location>
        <begin position="3135"/>
        <end position="3210"/>
    </location>
</feature>
<dbReference type="FunFam" id="3.40.50.980:FF:000002">
    <property type="entry name" value="Enterobactin synthetase component F"/>
    <property type="match status" value="1"/>
</dbReference>
<dbReference type="RefSeq" id="WP_092550331.1">
    <property type="nucleotide sequence ID" value="NZ_CAWRBG010000035.1"/>
</dbReference>
<dbReference type="Pfam" id="PF00668">
    <property type="entry name" value="Condensation"/>
    <property type="match status" value="6"/>
</dbReference>
<feature type="domain" description="Carrier" evidence="6">
    <location>
        <begin position="2056"/>
        <end position="2131"/>
    </location>
</feature>
<dbReference type="PROSITE" id="PS00455">
    <property type="entry name" value="AMP_BINDING"/>
    <property type="match status" value="5"/>
</dbReference>
<dbReference type="InterPro" id="IPR001031">
    <property type="entry name" value="Thioesterase"/>
</dbReference>
<dbReference type="InterPro" id="IPR023213">
    <property type="entry name" value="CAT-like_dom_sf"/>
</dbReference>
<dbReference type="GO" id="GO:0043041">
    <property type="term" value="P:amino acid activation for nonribosomal peptide biosynthetic process"/>
    <property type="evidence" value="ECO:0007669"/>
    <property type="project" value="TreeGrafter"/>
</dbReference>
<dbReference type="SMART" id="SM00823">
    <property type="entry name" value="PKS_PP"/>
    <property type="match status" value="5"/>
</dbReference>
<dbReference type="STRING" id="351659.SAMN05421784_11316"/>
<evidence type="ECO:0000256" key="5">
    <source>
        <dbReference type="ARBA" id="ARBA00022737"/>
    </source>
</evidence>
<dbReference type="SUPFAM" id="SSF56801">
    <property type="entry name" value="Acetyl-CoA synthetase-like"/>
    <property type="match status" value="5"/>
</dbReference>
<feature type="domain" description="Carrier" evidence="6">
    <location>
        <begin position="995"/>
        <end position="1070"/>
    </location>
</feature>
<dbReference type="GO" id="GO:0003824">
    <property type="term" value="F:catalytic activity"/>
    <property type="evidence" value="ECO:0007669"/>
    <property type="project" value="UniProtKB-KW"/>
</dbReference>
<dbReference type="CDD" id="cd19531">
    <property type="entry name" value="LCL_NRPS-like"/>
    <property type="match status" value="3"/>
</dbReference>
<dbReference type="OrthoDB" id="9757559at2"/>
<feature type="domain" description="Carrier" evidence="6">
    <location>
        <begin position="4190"/>
        <end position="4264"/>
    </location>
</feature>
<reference evidence="8" key="1">
    <citation type="submission" date="2016-10" db="EMBL/GenBank/DDBJ databases">
        <authorList>
            <person name="Varghese N."/>
            <person name="Submissions S."/>
        </authorList>
    </citation>
    <scope>NUCLEOTIDE SEQUENCE [LARGE SCALE GENOMIC DNA]</scope>
    <source>
        <strain evidence="8">DSM 18168</strain>
    </source>
</reference>
<keyword evidence="3" id="KW-0596">Phosphopantetheine</keyword>
<dbReference type="NCBIfam" id="TIGR01733">
    <property type="entry name" value="AA-adenyl-dom"/>
    <property type="match status" value="5"/>
</dbReference>
<dbReference type="Gene3D" id="3.40.50.1820">
    <property type="entry name" value="alpha/beta hydrolase"/>
    <property type="match status" value="1"/>
</dbReference>